<dbReference type="SUPFAM" id="SSF55729">
    <property type="entry name" value="Acyl-CoA N-acyltransferases (Nat)"/>
    <property type="match status" value="1"/>
</dbReference>
<dbReference type="EMBL" id="CP020472">
    <property type="protein sequence ID" value="ARD22274.1"/>
    <property type="molecule type" value="Genomic_DNA"/>
</dbReference>
<reference evidence="4 5" key="1">
    <citation type="submission" date="2017-03" db="EMBL/GenBank/DDBJ databases">
        <title>Genome sequencing of Shewanella japonica KCTC 22435.</title>
        <authorList>
            <person name="Kim K.M."/>
        </authorList>
    </citation>
    <scope>NUCLEOTIDE SEQUENCE [LARGE SCALE GENOMIC DNA]</scope>
    <source>
        <strain evidence="4 5">KCTC 22435</strain>
    </source>
</reference>
<evidence type="ECO:0000313" key="4">
    <source>
        <dbReference type="EMBL" id="ARD22274.1"/>
    </source>
</evidence>
<keyword evidence="1" id="KW-0808">Transferase</keyword>
<dbReference type="InterPro" id="IPR050832">
    <property type="entry name" value="Bact_Acetyltransf"/>
</dbReference>
<keyword evidence="2" id="KW-0012">Acyltransferase</keyword>
<protein>
    <submittedName>
        <fullName evidence="4">N-acetyltransferase</fullName>
    </submittedName>
</protein>
<sequence length="153" mass="17411">MDNITFRTASLADIAILRELEQKVVQAERPYNSSIKPENAIYYDLESLLIDPLSCVLVGEIQNAIIATGYAQIRQSKISLNHAKHCYLGFMFVESEYRGQGINKCLIDKLVHWSKEQGVLDFYLDVYDANDAAIRAYEKVGFTKTLVEMKLNL</sequence>
<accession>A0ABM6JLW6</accession>
<dbReference type="PROSITE" id="PS51186">
    <property type="entry name" value="GNAT"/>
    <property type="match status" value="1"/>
</dbReference>
<dbReference type="Proteomes" id="UP000191820">
    <property type="component" value="Chromosome"/>
</dbReference>
<dbReference type="InterPro" id="IPR016181">
    <property type="entry name" value="Acyl_CoA_acyltransferase"/>
</dbReference>
<name>A0ABM6JLW6_9GAMM</name>
<feature type="domain" description="N-acetyltransferase" evidence="3">
    <location>
        <begin position="4"/>
        <end position="153"/>
    </location>
</feature>
<evidence type="ECO:0000259" key="3">
    <source>
        <dbReference type="PROSITE" id="PS51186"/>
    </source>
</evidence>
<gene>
    <name evidence="4" type="ORF">SJ2017_1973</name>
</gene>
<evidence type="ECO:0000313" key="5">
    <source>
        <dbReference type="Proteomes" id="UP000191820"/>
    </source>
</evidence>
<keyword evidence="5" id="KW-1185">Reference proteome</keyword>
<evidence type="ECO:0000256" key="2">
    <source>
        <dbReference type="ARBA" id="ARBA00023315"/>
    </source>
</evidence>
<proteinExistence type="predicted"/>
<dbReference type="PANTHER" id="PTHR43877">
    <property type="entry name" value="AMINOALKYLPHOSPHONATE N-ACETYLTRANSFERASE-RELATED-RELATED"/>
    <property type="match status" value="1"/>
</dbReference>
<evidence type="ECO:0000256" key="1">
    <source>
        <dbReference type="ARBA" id="ARBA00022679"/>
    </source>
</evidence>
<dbReference type="RefSeq" id="WP_080915665.1">
    <property type="nucleotide sequence ID" value="NZ_CP020472.1"/>
</dbReference>
<organism evidence="4 5">
    <name type="scientific">Shewanella japonica</name>
    <dbReference type="NCBI Taxonomy" id="93973"/>
    <lineage>
        <taxon>Bacteria</taxon>
        <taxon>Pseudomonadati</taxon>
        <taxon>Pseudomonadota</taxon>
        <taxon>Gammaproteobacteria</taxon>
        <taxon>Alteromonadales</taxon>
        <taxon>Shewanellaceae</taxon>
        <taxon>Shewanella</taxon>
    </lineage>
</organism>
<dbReference type="InterPro" id="IPR000182">
    <property type="entry name" value="GNAT_dom"/>
</dbReference>
<dbReference type="CDD" id="cd04301">
    <property type="entry name" value="NAT_SF"/>
    <property type="match status" value="1"/>
</dbReference>
<dbReference type="Pfam" id="PF00583">
    <property type="entry name" value="Acetyltransf_1"/>
    <property type="match status" value="1"/>
</dbReference>
<dbReference type="Gene3D" id="3.40.630.30">
    <property type="match status" value="1"/>
</dbReference>